<dbReference type="GO" id="GO:0016787">
    <property type="term" value="F:hydrolase activity"/>
    <property type="evidence" value="ECO:0007669"/>
    <property type="project" value="UniProtKB-KW"/>
</dbReference>
<protein>
    <submittedName>
        <fullName evidence="1">Alpha/beta hydrolase</fullName>
    </submittedName>
</protein>
<evidence type="ECO:0000313" key="1">
    <source>
        <dbReference type="EMBL" id="QQM68214.1"/>
    </source>
</evidence>
<gene>
    <name evidence="1" type="ORF">JG540_05175</name>
</gene>
<proteinExistence type="predicted"/>
<dbReference type="Proteomes" id="UP000595895">
    <property type="component" value="Chromosome"/>
</dbReference>
<dbReference type="Pfam" id="PF05728">
    <property type="entry name" value="UPF0227"/>
    <property type="match status" value="1"/>
</dbReference>
<dbReference type="RefSeq" id="WP_200277847.1">
    <property type="nucleotide sequence ID" value="NZ_CP066802.1"/>
</dbReference>
<sequence length="200" mass="22429">MSALVIYVHGNGGSPEEAMHYQSFFTGDDVIGLDYEAKVPWQAKTEFADFYDRHRQGHDAVVLVASSIGAYLSMHAFADKLISQALFISPVVDMERLITEAMACSGVTETQLRRQKVINIGSGQSLSWEYLSYVRTNPVHWNVPTSILYGGKDHITSRETMSEFAEHIGAQLTVAEDCEHWFHTAEQVRVLDSWVRCAIS</sequence>
<dbReference type="Gene3D" id="3.40.50.1820">
    <property type="entry name" value="alpha/beta hydrolase"/>
    <property type="match status" value="1"/>
</dbReference>
<dbReference type="InterPro" id="IPR029058">
    <property type="entry name" value="AB_hydrolase_fold"/>
</dbReference>
<evidence type="ECO:0000313" key="2">
    <source>
        <dbReference type="Proteomes" id="UP000595895"/>
    </source>
</evidence>
<dbReference type="EMBL" id="CP066802">
    <property type="protein sequence ID" value="QQM68214.1"/>
    <property type="molecule type" value="Genomic_DNA"/>
</dbReference>
<keyword evidence="1" id="KW-0378">Hydrolase</keyword>
<name>A0A7T7MB42_9ACTO</name>
<dbReference type="AlphaFoldDB" id="A0A7T7MB42"/>
<organism evidence="1 2">
    <name type="scientific">Actinomyces weissii</name>
    <dbReference type="NCBI Taxonomy" id="675090"/>
    <lineage>
        <taxon>Bacteria</taxon>
        <taxon>Bacillati</taxon>
        <taxon>Actinomycetota</taxon>
        <taxon>Actinomycetes</taxon>
        <taxon>Actinomycetales</taxon>
        <taxon>Actinomycetaceae</taxon>
        <taxon>Actinomyces</taxon>
    </lineage>
</organism>
<accession>A0A7T7MB42</accession>
<keyword evidence="2" id="KW-1185">Reference proteome</keyword>
<reference evidence="1 2" key="1">
    <citation type="submission" date="2020-12" db="EMBL/GenBank/DDBJ databases">
        <authorList>
            <person name="Zhou J."/>
        </authorList>
    </citation>
    <scope>NUCLEOTIDE SEQUENCE [LARGE SCALE GENOMIC DNA]</scope>
    <source>
        <strain evidence="1 2">CCUG 61299</strain>
    </source>
</reference>
<dbReference type="SUPFAM" id="SSF53474">
    <property type="entry name" value="alpha/beta-Hydrolases"/>
    <property type="match status" value="1"/>
</dbReference>
<dbReference type="KEGG" id="awe:JG540_05175"/>
<dbReference type="InterPro" id="IPR008886">
    <property type="entry name" value="UPF0227/Esterase_YqiA"/>
</dbReference>